<dbReference type="GO" id="GO:0005634">
    <property type="term" value="C:nucleus"/>
    <property type="evidence" value="ECO:0007669"/>
    <property type="project" value="UniProtKB-SubCell"/>
</dbReference>
<comment type="similarity">
    <text evidence="3">Belongs to the HARBI1 family.</text>
</comment>
<accession>A0AAV1FFB0</accession>
<evidence type="ECO:0000256" key="1">
    <source>
        <dbReference type="ARBA" id="ARBA00001968"/>
    </source>
</evidence>
<evidence type="ECO:0000313" key="9">
    <source>
        <dbReference type="EMBL" id="CAJ1059690.1"/>
    </source>
</evidence>
<proteinExistence type="inferred from homology"/>
<reference evidence="9" key="1">
    <citation type="submission" date="2023-08" db="EMBL/GenBank/DDBJ databases">
        <authorList>
            <person name="Alioto T."/>
            <person name="Alioto T."/>
            <person name="Gomez Garrido J."/>
        </authorList>
    </citation>
    <scope>NUCLEOTIDE SEQUENCE</scope>
</reference>
<evidence type="ECO:0000256" key="2">
    <source>
        <dbReference type="ARBA" id="ARBA00004123"/>
    </source>
</evidence>
<evidence type="ECO:0000256" key="5">
    <source>
        <dbReference type="ARBA" id="ARBA00022723"/>
    </source>
</evidence>
<organism evidence="9 10">
    <name type="scientific">Xyrichtys novacula</name>
    <name type="common">Pearly razorfish</name>
    <name type="synonym">Hemipteronotus novacula</name>
    <dbReference type="NCBI Taxonomy" id="13765"/>
    <lineage>
        <taxon>Eukaryota</taxon>
        <taxon>Metazoa</taxon>
        <taxon>Chordata</taxon>
        <taxon>Craniata</taxon>
        <taxon>Vertebrata</taxon>
        <taxon>Euteleostomi</taxon>
        <taxon>Actinopterygii</taxon>
        <taxon>Neopterygii</taxon>
        <taxon>Teleostei</taxon>
        <taxon>Neoteleostei</taxon>
        <taxon>Acanthomorphata</taxon>
        <taxon>Eupercaria</taxon>
        <taxon>Labriformes</taxon>
        <taxon>Labridae</taxon>
        <taxon>Xyrichtys</taxon>
    </lineage>
</organism>
<evidence type="ECO:0000256" key="3">
    <source>
        <dbReference type="ARBA" id="ARBA00006958"/>
    </source>
</evidence>
<keyword evidence="7" id="KW-0539">Nucleus</keyword>
<dbReference type="InterPro" id="IPR045249">
    <property type="entry name" value="HARBI1-like"/>
</dbReference>
<evidence type="ECO:0000256" key="7">
    <source>
        <dbReference type="ARBA" id="ARBA00023242"/>
    </source>
</evidence>
<evidence type="ECO:0000313" key="10">
    <source>
        <dbReference type="Proteomes" id="UP001178508"/>
    </source>
</evidence>
<dbReference type="GO" id="GO:0016787">
    <property type="term" value="F:hydrolase activity"/>
    <property type="evidence" value="ECO:0007669"/>
    <property type="project" value="UniProtKB-KW"/>
</dbReference>
<keyword evidence="10" id="KW-1185">Reference proteome</keyword>
<comment type="cofactor">
    <cofactor evidence="1">
        <name>a divalent metal cation</name>
        <dbReference type="ChEBI" id="CHEBI:60240"/>
    </cofactor>
</comment>
<dbReference type="InterPro" id="IPR027806">
    <property type="entry name" value="HARBI1_dom"/>
</dbReference>
<evidence type="ECO:0000256" key="6">
    <source>
        <dbReference type="ARBA" id="ARBA00022801"/>
    </source>
</evidence>
<dbReference type="PANTHER" id="PTHR22930">
    <property type="match status" value="1"/>
</dbReference>
<dbReference type="EMBL" id="OY660870">
    <property type="protein sequence ID" value="CAJ1059690.1"/>
    <property type="molecule type" value="Genomic_DNA"/>
</dbReference>
<dbReference type="Pfam" id="PF13359">
    <property type="entry name" value="DDE_Tnp_4"/>
    <property type="match status" value="1"/>
</dbReference>
<comment type="subcellular location">
    <subcellularLocation>
        <location evidence="2">Nucleus</location>
    </subcellularLocation>
</comment>
<sequence>MEEELAEHLKQLAEQFHGLPPVKCRQLAFEYAEKNNIPIPANWTKAHSAGGDWFGRFLVSRHLSVRTPQATSLGRATAFNKTTVGEFFDNLAAVMDRHTFPPHMIYNVDETGVFTVQKPQQTGPLNCRLNTGVPVLQRFFASDDTREDFRLSRESLAVLLGLLHQERRHGWGATIETLVLLFWLASGASYRVVSRVFGMPRSTVHRIVHRVTEEVGAIRHRVIYLPRSADDLAAVTQGFAGLARHRAFLKAAGAIDGCHVRIKSPSGPDGHCYINRILFASIILQAVCDHQGRFIDTYLGWPGSVHDARVLRHSPLYRQNVYPPPGHFILADSRYPCLQHPLPLITPYRLPVRGVVAQRFNGHHARARSVIERAFGMMKTRFRAIFLKALEIRHTFVPQVITCDACAVLHNICLGACDTMAPEEDVQDGMPGG</sequence>
<keyword evidence="6" id="KW-0378">Hydrolase</keyword>
<dbReference type="PANTHER" id="PTHR22930:SF206">
    <property type="entry name" value="NUCLEASE HARBI1"/>
    <property type="match status" value="1"/>
</dbReference>
<evidence type="ECO:0000256" key="4">
    <source>
        <dbReference type="ARBA" id="ARBA00022722"/>
    </source>
</evidence>
<dbReference type="GO" id="GO:0004518">
    <property type="term" value="F:nuclease activity"/>
    <property type="evidence" value="ECO:0007669"/>
    <property type="project" value="UniProtKB-KW"/>
</dbReference>
<protein>
    <submittedName>
        <fullName evidence="9">Protein ALP1-like isoform X1</fullName>
    </submittedName>
</protein>
<gene>
    <name evidence="9" type="ORF">XNOV1_A006593</name>
</gene>
<feature type="domain" description="DDE Tnp4" evidence="8">
    <location>
        <begin position="255"/>
        <end position="411"/>
    </location>
</feature>
<evidence type="ECO:0000259" key="8">
    <source>
        <dbReference type="Pfam" id="PF13359"/>
    </source>
</evidence>
<dbReference type="Proteomes" id="UP001178508">
    <property type="component" value="Chromosome 7"/>
</dbReference>
<dbReference type="GO" id="GO:0046872">
    <property type="term" value="F:metal ion binding"/>
    <property type="evidence" value="ECO:0007669"/>
    <property type="project" value="UniProtKB-KW"/>
</dbReference>
<dbReference type="AlphaFoldDB" id="A0AAV1FFB0"/>
<keyword evidence="4" id="KW-0540">Nuclease</keyword>
<keyword evidence="5" id="KW-0479">Metal-binding</keyword>
<name>A0AAV1FFB0_XYRNO</name>